<name>T1IZ14_STRMM</name>
<dbReference type="AlphaFoldDB" id="T1IZ14"/>
<protein>
    <submittedName>
        <fullName evidence="1">Uncharacterized protein</fullName>
    </submittedName>
</protein>
<dbReference type="EMBL" id="JH431704">
    <property type="status" value="NOT_ANNOTATED_CDS"/>
    <property type="molecule type" value="Genomic_DNA"/>
</dbReference>
<reference evidence="1" key="2">
    <citation type="submission" date="2015-02" db="UniProtKB">
        <authorList>
            <consortium name="EnsemblMetazoa"/>
        </authorList>
    </citation>
    <scope>IDENTIFICATION</scope>
</reference>
<keyword evidence="2" id="KW-1185">Reference proteome</keyword>
<dbReference type="HOGENOM" id="CLU_3406735_0_0_1"/>
<dbReference type="EnsemblMetazoa" id="SMAR006483-RA">
    <property type="protein sequence ID" value="SMAR006483-PA"/>
    <property type="gene ID" value="SMAR006483"/>
</dbReference>
<sequence length="30" mass="3609">MVLRQFLEARENLVYPVFLVNQDFLLDLVN</sequence>
<reference evidence="2" key="1">
    <citation type="submission" date="2011-05" db="EMBL/GenBank/DDBJ databases">
        <authorList>
            <person name="Richards S.R."/>
            <person name="Qu J."/>
            <person name="Jiang H."/>
            <person name="Jhangiani S.N."/>
            <person name="Agravi P."/>
            <person name="Goodspeed R."/>
            <person name="Gross S."/>
            <person name="Mandapat C."/>
            <person name="Jackson L."/>
            <person name="Mathew T."/>
            <person name="Pu L."/>
            <person name="Thornton R."/>
            <person name="Saada N."/>
            <person name="Wilczek-Boney K.B."/>
            <person name="Lee S."/>
            <person name="Kovar C."/>
            <person name="Wu Y."/>
            <person name="Scherer S.E."/>
            <person name="Worley K.C."/>
            <person name="Muzny D.M."/>
            <person name="Gibbs R."/>
        </authorList>
    </citation>
    <scope>NUCLEOTIDE SEQUENCE</scope>
    <source>
        <strain evidence="2">Brora</strain>
    </source>
</reference>
<proteinExistence type="predicted"/>
<evidence type="ECO:0000313" key="2">
    <source>
        <dbReference type="Proteomes" id="UP000014500"/>
    </source>
</evidence>
<evidence type="ECO:0000313" key="1">
    <source>
        <dbReference type="EnsemblMetazoa" id="SMAR006483-PA"/>
    </source>
</evidence>
<accession>T1IZ14</accession>
<organism evidence="1 2">
    <name type="scientific">Strigamia maritima</name>
    <name type="common">European centipede</name>
    <name type="synonym">Geophilus maritimus</name>
    <dbReference type="NCBI Taxonomy" id="126957"/>
    <lineage>
        <taxon>Eukaryota</taxon>
        <taxon>Metazoa</taxon>
        <taxon>Ecdysozoa</taxon>
        <taxon>Arthropoda</taxon>
        <taxon>Myriapoda</taxon>
        <taxon>Chilopoda</taxon>
        <taxon>Pleurostigmophora</taxon>
        <taxon>Geophilomorpha</taxon>
        <taxon>Linotaeniidae</taxon>
        <taxon>Strigamia</taxon>
    </lineage>
</organism>
<dbReference type="Proteomes" id="UP000014500">
    <property type="component" value="Unassembled WGS sequence"/>
</dbReference>